<keyword evidence="4 6" id="KW-0067">ATP-binding</keyword>
<accession>A0A537JJZ8</accession>
<dbReference type="SUPFAM" id="SSF52540">
    <property type="entry name" value="P-loop containing nucleoside triphosphate hydrolases"/>
    <property type="match status" value="1"/>
</dbReference>
<feature type="domain" description="ABC transporter" evidence="5">
    <location>
        <begin position="25"/>
        <end position="269"/>
    </location>
</feature>
<dbReference type="InterPro" id="IPR003593">
    <property type="entry name" value="AAA+_ATPase"/>
</dbReference>
<proteinExistence type="inferred from homology"/>
<dbReference type="Gene3D" id="3.40.50.300">
    <property type="entry name" value="P-loop containing nucleotide triphosphate hydrolases"/>
    <property type="match status" value="1"/>
</dbReference>
<dbReference type="PANTHER" id="PTHR43166">
    <property type="entry name" value="AMINO ACID IMPORT ATP-BINDING PROTEIN"/>
    <property type="match status" value="1"/>
</dbReference>
<dbReference type="PIRSF" id="PIRSF039085">
    <property type="entry name" value="ABC_ATPase_HisP"/>
    <property type="match status" value="1"/>
</dbReference>
<dbReference type="AlphaFoldDB" id="A0A537JJZ8"/>
<name>A0A537JJZ8_9BACT</name>
<dbReference type="EMBL" id="VBAO01000056">
    <property type="protein sequence ID" value="TMI83879.1"/>
    <property type="molecule type" value="Genomic_DNA"/>
</dbReference>
<keyword evidence="2" id="KW-0813">Transport</keyword>
<sequence length="287" mass="31483">MGEPQFRIDAPESVDARTGSPAPLITVRDVWKRFGTLEVLRGLTLDVDPGEVVVVIGPSGSGKTTLLRILNCLETVNAGTVTIKGIPVAAPGADGRPQRPNDRTIRTVRLEVGMVFQRFNLFPHLTVLENITMAPVHVRRLDPATGRARATELLQRMGLVEKAAAYPHQLSGGQQQRVAIARALAMQPEAMLFDEVTSALDPELVGEVLTVMRQLAEDGMTMVIVTHEMQFAREVADRVIVMDQGRIIEVGDPQTIFRAPTHPRTVEFLHRILMEGREADGGRLAKP</sequence>
<dbReference type="InterPro" id="IPR050086">
    <property type="entry name" value="MetN_ABC_transporter-like"/>
</dbReference>
<dbReference type="PANTHER" id="PTHR43166:SF4">
    <property type="entry name" value="PHOSPHONATES IMPORT ATP-BINDING PROTEIN PHNC"/>
    <property type="match status" value="1"/>
</dbReference>
<dbReference type="GO" id="GO:0005524">
    <property type="term" value="F:ATP binding"/>
    <property type="evidence" value="ECO:0007669"/>
    <property type="project" value="UniProtKB-KW"/>
</dbReference>
<keyword evidence="3" id="KW-0547">Nucleotide-binding</keyword>
<reference evidence="6 7" key="1">
    <citation type="journal article" date="2019" name="Nat. Microbiol.">
        <title>Mediterranean grassland soil C-N compound turnover is dependent on rainfall and depth, and is mediated by genomically divergent microorganisms.</title>
        <authorList>
            <person name="Diamond S."/>
            <person name="Andeer P.F."/>
            <person name="Li Z."/>
            <person name="Crits-Christoph A."/>
            <person name="Burstein D."/>
            <person name="Anantharaman K."/>
            <person name="Lane K.R."/>
            <person name="Thomas B.C."/>
            <person name="Pan C."/>
            <person name="Northen T.R."/>
            <person name="Banfield J.F."/>
        </authorList>
    </citation>
    <scope>NUCLEOTIDE SEQUENCE [LARGE SCALE GENOMIC DNA]</scope>
    <source>
        <strain evidence="6">NP_7</strain>
    </source>
</reference>
<dbReference type="InterPro" id="IPR003439">
    <property type="entry name" value="ABC_transporter-like_ATP-bd"/>
</dbReference>
<dbReference type="FunFam" id="3.40.50.300:FF:000020">
    <property type="entry name" value="Amino acid ABC transporter ATP-binding component"/>
    <property type="match status" value="1"/>
</dbReference>
<dbReference type="InterPro" id="IPR027417">
    <property type="entry name" value="P-loop_NTPase"/>
</dbReference>
<dbReference type="PROSITE" id="PS50893">
    <property type="entry name" value="ABC_TRANSPORTER_2"/>
    <property type="match status" value="1"/>
</dbReference>
<evidence type="ECO:0000259" key="5">
    <source>
        <dbReference type="PROSITE" id="PS50893"/>
    </source>
</evidence>
<evidence type="ECO:0000313" key="7">
    <source>
        <dbReference type="Proteomes" id="UP000320048"/>
    </source>
</evidence>
<dbReference type="Pfam" id="PF00005">
    <property type="entry name" value="ABC_tran"/>
    <property type="match status" value="1"/>
</dbReference>
<dbReference type="GO" id="GO:0015424">
    <property type="term" value="F:ABC-type amino acid transporter activity"/>
    <property type="evidence" value="ECO:0007669"/>
    <property type="project" value="InterPro"/>
</dbReference>
<evidence type="ECO:0000256" key="1">
    <source>
        <dbReference type="ARBA" id="ARBA00005417"/>
    </source>
</evidence>
<evidence type="ECO:0000313" key="6">
    <source>
        <dbReference type="EMBL" id="TMI83879.1"/>
    </source>
</evidence>
<evidence type="ECO:0000256" key="3">
    <source>
        <dbReference type="ARBA" id="ARBA00022741"/>
    </source>
</evidence>
<gene>
    <name evidence="6" type="ORF">E6H04_02105</name>
</gene>
<dbReference type="InterPro" id="IPR030679">
    <property type="entry name" value="ABC_ATPase_HisP-typ"/>
</dbReference>
<evidence type="ECO:0000256" key="4">
    <source>
        <dbReference type="ARBA" id="ARBA00022840"/>
    </source>
</evidence>
<dbReference type="PROSITE" id="PS00211">
    <property type="entry name" value="ABC_TRANSPORTER_1"/>
    <property type="match status" value="1"/>
</dbReference>
<dbReference type="InterPro" id="IPR017871">
    <property type="entry name" value="ABC_transporter-like_CS"/>
</dbReference>
<comment type="caution">
    <text evidence="6">The sequence shown here is derived from an EMBL/GenBank/DDBJ whole genome shotgun (WGS) entry which is preliminary data.</text>
</comment>
<comment type="similarity">
    <text evidence="1">Belongs to the ABC transporter superfamily.</text>
</comment>
<organism evidence="6 7">
    <name type="scientific">Candidatus Segetimicrobium genomatis</name>
    <dbReference type="NCBI Taxonomy" id="2569760"/>
    <lineage>
        <taxon>Bacteria</taxon>
        <taxon>Bacillati</taxon>
        <taxon>Candidatus Sysuimicrobiota</taxon>
        <taxon>Candidatus Sysuimicrobiia</taxon>
        <taxon>Candidatus Sysuimicrobiales</taxon>
        <taxon>Candidatus Segetimicrobiaceae</taxon>
        <taxon>Candidatus Segetimicrobium</taxon>
    </lineage>
</organism>
<protein>
    <submittedName>
        <fullName evidence="6">Amino acid ABC transporter ATP-binding protein</fullName>
    </submittedName>
</protein>
<dbReference type="GO" id="GO:0016887">
    <property type="term" value="F:ATP hydrolysis activity"/>
    <property type="evidence" value="ECO:0007669"/>
    <property type="project" value="InterPro"/>
</dbReference>
<dbReference type="SMART" id="SM00382">
    <property type="entry name" value="AAA"/>
    <property type="match status" value="1"/>
</dbReference>
<dbReference type="Proteomes" id="UP000320048">
    <property type="component" value="Unassembled WGS sequence"/>
</dbReference>
<evidence type="ECO:0000256" key="2">
    <source>
        <dbReference type="ARBA" id="ARBA00022448"/>
    </source>
</evidence>
<dbReference type="CDD" id="cd03262">
    <property type="entry name" value="ABC_HisP_GlnQ"/>
    <property type="match status" value="1"/>
</dbReference>